<dbReference type="AlphaFoldDB" id="A0A913I448"/>
<keyword evidence="3" id="KW-1185">Reference proteome</keyword>
<dbReference type="PANTHER" id="PTHR47372:SF11">
    <property type="entry name" value="RE19971P"/>
    <property type="match status" value="1"/>
</dbReference>
<name>A0A913I448_STRER</name>
<evidence type="ECO:0000256" key="2">
    <source>
        <dbReference type="SAM" id="SignalP"/>
    </source>
</evidence>
<dbReference type="Proteomes" id="UP000035681">
    <property type="component" value="Unplaced"/>
</dbReference>
<feature type="signal peptide" evidence="2">
    <location>
        <begin position="1"/>
        <end position="16"/>
    </location>
</feature>
<proteinExistence type="predicted"/>
<feature type="transmembrane region" description="Helical" evidence="1">
    <location>
        <begin position="400"/>
        <end position="418"/>
    </location>
</feature>
<evidence type="ECO:0000256" key="1">
    <source>
        <dbReference type="SAM" id="Phobius"/>
    </source>
</evidence>
<dbReference type="Gene3D" id="1.20.120.20">
    <property type="entry name" value="Apolipoprotein"/>
    <property type="match status" value="1"/>
</dbReference>
<keyword evidence="2" id="KW-0732">Signal</keyword>
<accession>A0A913I448</accession>
<sequence>MKSLLLFLFLLVSVYTNTLHIVNKREETETFSKHVEKVFDKAGEAISQVASDTRDLTVEGVNKAGESIAGAANTAFEGTKNIAGKIGDSISGAATSLKDGVVSGGEKAIEGAKDIGGAASDKLNQAGDAISGAAISVKDSIVSGGEKTIQGAKDLGNAAADKLSNVGDDISGAAGAAVEGGKNIASKIGDTLSGAANTVKDGVVSGGEAIAEGTKDLKDSAVNSLNDAGESISNTANSAVDGTKNLASDAADAIGSGINNIGSSIAGVGNSLKTAAGSIAHDGSSGSNIPPGEVKCYVCNSNYKDQHDCSSSDEEVLKKYIKKCKKLEDGSQKNEEAVACRKVRQKLGEEKEIISRECAYSLEDLGTKRRTGSMGVTLYTTQCISEDNDKPCNSSSHPQYFSIITVLIFMVAYILNFLKHESIEA</sequence>
<evidence type="ECO:0000313" key="4">
    <source>
        <dbReference type="WBParaSite" id="SSTP_0000998500.1"/>
    </source>
</evidence>
<keyword evidence="1" id="KW-0472">Membrane</keyword>
<organism evidence="4">
    <name type="scientific">Strongyloides stercoralis</name>
    <name type="common">Threadworm</name>
    <dbReference type="NCBI Taxonomy" id="6248"/>
    <lineage>
        <taxon>Eukaryota</taxon>
        <taxon>Metazoa</taxon>
        <taxon>Ecdysozoa</taxon>
        <taxon>Nematoda</taxon>
        <taxon>Chromadorea</taxon>
        <taxon>Rhabditida</taxon>
        <taxon>Tylenchina</taxon>
        <taxon>Panagrolaimomorpha</taxon>
        <taxon>Strongyloidoidea</taxon>
        <taxon>Strongyloididae</taxon>
        <taxon>Strongyloides</taxon>
    </lineage>
</organism>
<evidence type="ECO:0000313" key="3">
    <source>
        <dbReference type="Proteomes" id="UP000035681"/>
    </source>
</evidence>
<protein>
    <submittedName>
        <fullName evidence="5">DUF19 domain-containing protein</fullName>
    </submittedName>
    <submittedName>
        <fullName evidence="4">Variable large protein</fullName>
    </submittedName>
</protein>
<dbReference type="WBParaSite" id="SSTP_0000998500.1">
    <property type="protein sequence ID" value="SSTP_0000998500.1"/>
    <property type="gene ID" value="SSTP_0000998500"/>
</dbReference>
<feature type="chain" id="PRO_5036802154" evidence="2">
    <location>
        <begin position="17"/>
        <end position="425"/>
    </location>
</feature>
<reference evidence="4" key="1">
    <citation type="submission" date="2022-10" db="UniProtKB">
        <authorList>
            <consortium name="WormBaseParasite"/>
        </authorList>
    </citation>
    <scope>IDENTIFICATION</scope>
</reference>
<evidence type="ECO:0000313" key="5">
    <source>
        <dbReference type="WBParaSite" id="TCONS_00007262.p1"/>
    </source>
</evidence>
<dbReference type="WBParaSite" id="TCONS_00007262.p1">
    <property type="protein sequence ID" value="TCONS_00007262.p1"/>
    <property type="gene ID" value="XLOC_005302"/>
</dbReference>
<keyword evidence="1" id="KW-0812">Transmembrane</keyword>
<dbReference type="PANTHER" id="PTHR47372">
    <property type="entry name" value="DAUER UP-REGULATED-RELATED"/>
    <property type="match status" value="1"/>
</dbReference>
<keyword evidence="1" id="KW-1133">Transmembrane helix</keyword>